<feature type="transmembrane region" description="Helical" evidence="11">
    <location>
        <begin position="141"/>
        <end position="161"/>
    </location>
</feature>
<keyword evidence="8 11" id="KW-1133">Transmembrane helix</keyword>
<evidence type="ECO:0000256" key="3">
    <source>
        <dbReference type="ARBA" id="ARBA00022448"/>
    </source>
</evidence>
<evidence type="ECO:0000256" key="4">
    <source>
        <dbReference type="ARBA" id="ARBA00022475"/>
    </source>
</evidence>
<dbReference type="PROSITE" id="PS51012">
    <property type="entry name" value="ABC_TM2"/>
    <property type="match status" value="1"/>
</dbReference>
<dbReference type="InterPro" id="IPR047817">
    <property type="entry name" value="ABC2_TM_bact-type"/>
</dbReference>
<dbReference type="GO" id="GO:0015920">
    <property type="term" value="P:lipopolysaccharide transport"/>
    <property type="evidence" value="ECO:0007669"/>
    <property type="project" value="TreeGrafter"/>
</dbReference>
<evidence type="ECO:0000256" key="10">
    <source>
        <dbReference type="ARBA" id="ARBA00023136"/>
    </source>
</evidence>
<dbReference type="PRINTS" id="PR00164">
    <property type="entry name" value="ABC2TRNSPORT"/>
</dbReference>
<accession>A0A1H6D587</accession>
<evidence type="ECO:0000256" key="1">
    <source>
        <dbReference type="ARBA" id="ARBA00004651"/>
    </source>
</evidence>
<evidence type="ECO:0000256" key="8">
    <source>
        <dbReference type="ARBA" id="ARBA00022989"/>
    </source>
</evidence>
<protein>
    <recommendedName>
        <fullName evidence="11">Transport permease protein</fullName>
    </recommendedName>
</protein>
<dbReference type="PANTHER" id="PTHR30413:SF10">
    <property type="entry name" value="CAPSULE POLYSACCHARIDE EXPORT INNER-MEMBRANE PROTEIN CTRC"/>
    <property type="match status" value="1"/>
</dbReference>
<keyword evidence="5" id="KW-0762">Sugar transport</keyword>
<name>A0A1H6D587_9HYPH</name>
<evidence type="ECO:0000256" key="11">
    <source>
        <dbReference type="RuleBase" id="RU361157"/>
    </source>
</evidence>
<keyword evidence="7" id="KW-0972">Capsule biogenesis/degradation</keyword>
<evidence type="ECO:0000256" key="6">
    <source>
        <dbReference type="ARBA" id="ARBA00022692"/>
    </source>
</evidence>
<dbReference type="Proteomes" id="UP000236743">
    <property type="component" value="Unassembled WGS sequence"/>
</dbReference>
<proteinExistence type="inferred from homology"/>
<feature type="transmembrane region" description="Helical" evidence="11">
    <location>
        <begin position="30"/>
        <end position="51"/>
    </location>
</feature>
<evidence type="ECO:0000313" key="13">
    <source>
        <dbReference type="EMBL" id="SEG80214.1"/>
    </source>
</evidence>
<dbReference type="InterPro" id="IPR013525">
    <property type="entry name" value="ABC2_TM"/>
</dbReference>
<keyword evidence="9" id="KW-0625">Polysaccharide transport</keyword>
<dbReference type="PANTHER" id="PTHR30413">
    <property type="entry name" value="INNER MEMBRANE TRANSPORT PERMEASE"/>
    <property type="match status" value="1"/>
</dbReference>
<sequence>MAMLVIYTFVFSVVFKARWAAQNEVAGVSFAVVLFVGLIVQGLFAECIGRAPGLIVSHATYVKKVVFPIEILPVVAMGSALFHSFVSFIVLFVAMLLAGNPFHWTILLAPVVLAPFLLLTLGLSWFLAALGVFLRDIGQMIGLLVTALLFLSPVFYPLSAIPESYRAIVLLNPLTFPVEQARDVLIWGKMPSWSGLAVYSAISWIIAVLGFAWFQRIRKGFADVL</sequence>
<comment type="caution">
    <text evidence="11">Lacks conserved residue(s) required for the propagation of feature annotation.</text>
</comment>
<dbReference type="AlphaFoldDB" id="A0A1H6D587"/>
<comment type="subcellular location">
    <subcellularLocation>
        <location evidence="11">Cell inner membrane</location>
        <topology evidence="11">Multi-pass membrane protein</topology>
    </subcellularLocation>
    <subcellularLocation>
        <location evidence="1">Cell membrane</location>
        <topology evidence="1">Multi-pass membrane protein</topology>
    </subcellularLocation>
</comment>
<evidence type="ECO:0000313" key="14">
    <source>
        <dbReference type="Proteomes" id="UP000236743"/>
    </source>
</evidence>
<keyword evidence="10 11" id="KW-0472">Membrane</keyword>
<keyword evidence="3 11" id="KW-0813">Transport</keyword>
<organism evidence="13 14">
    <name type="scientific">Bosea lathyri</name>
    <dbReference type="NCBI Taxonomy" id="1036778"/>
    <lineage>
        <taxon>Bacteria</taxon>
        <taxon>Pseudomonadati</taxon>
        <taxon>Pseudomonadota</taxon>
        <taxon>Alphaproteobacteria</taxon>
        <taxon>Hyphomicrobiales</taxon>
        <taxon>Boseaceae</taxon>
        <taxon>Bosea</taxon>
    </lineage>
</organism>
<evidence type="ECO:0000259" key="12">
    <source>
        <dbReference type="PROSITE" id="PS51012"/>
    </source>
</evidence>
<dbReference type="InterPro" id="IPR000412">
    <property type="entry name" value="ABC_2_transport"/>
</dbReference>
<evidence type="ECO:0000256" key="9">
    <source>
        <dbReference type="ARBA" id="ARBA00023047"/>
    </source>
</evidence>
<reference evidence="13 14" key="1">
    <citation type="submission" date="2016-10" db="EMBL/GenBank/DDBJ databases">
        <authorList>
            <person name="de Groot N.N."/>
        </authorList>
    </citation>
    <scope>NUCLEOTIDE SEQUENCE [LARGE SCALE GENOMIC DNA]</scope>
    <source>
        <strain evidence="13 14">DSM 26656</strain>
    </source>
</reference>
<dbReference type="GO" id="GO:0140359">
    <property type="term" value="F:ABC-type transporter activity"/>
    <property type="evidence" value="ECO:0007669"/>
    <property type="project" value="InterPro"/>
</dbReference>
<evidence type="ECO:0000256" key="7">
    <source>
        <dbReference type="ARBA" id="ARBA00022903"/>
    </source>
</evidence>
<evidence type="ECO:0000256" key="2">
    <source>
        <dbReference type="ARBA" id="ARBA00007783"/>
    </source>
</evidence>
<feature type="transmembrane region" description="Helical" evidence="11">
    <location>
        <begin position="104"/>
        <end position="134"/>
    </location>
</feature>
<keyword evidence="4 11" id="KW-1003">Cell membrane</keyword>
<gene>
    <name evidence="13" type="ORF">SAMN04488115_11613</name>
</gene>
<dbReference type="GO" id="GO:0043190">
    <property type="term" value="C:ATP-binding cassette (ABC) transporter complex"/>
    <property type="evidence" value="ECO:0007669"/>
    <property type="project" value="InterPro"/>
</dbReference>
<feature type="transmembrane region" description="Helical" evidence="11">
    <location>
        <begin position="71"/>
        <end position="98"/>
    </location>
</feature>
<dbReference type="GO" id="GO:0015774">
    <property type="term" value="P:polysaccharide transport"/>
    <property type="evidence" value="ECO:0007669"/>
    <property type="project" value="UniProtKB-KW"/>
</dbReference>
<feature type="transmembrane region" description="Helical" evidence="11">
    <location>
        <begin position="196"/>
        <end position="214"/>
    </location>
</feature>
<feature type="domain" description="ABC transmembrane type-2" evidence="12">
    <location>
        <begin position="1"/>
        <end position="217"/>
    </location>
</feature>
<evidence type="ECO:0000256" key="5">
    <source>
        <dbReference type="ARBA" id="ARBA00022597"/>
    </source>
</evidence>
<dbReference type="EMBL" id="FNUY01000016">
    <property type="protein sequence ID" value="SEG80214.1"/>
    <property type="molecule type" value="Genomic_DNA"/>
</dbReference>
<keyword evidence="6 11" id="KW-0812">Transmembrane</keyword>
<keyword evidence="14" id="KW-1185">Reference proteome</keyword>
<dbReference type="Pfam" id="PF01061">
    <property type="entry name" value="ABC2_membrane"/>
    <property type="match status" value="1"/>
</dbReference>
<comment type="similarity">
    <text evidence="2 11">Belongs to the ABC-2 integral membrane protein family.</text>
</comment>